<dbReference type="SUPFAM" id="SSF52172">
    <property type="entry name" value="CheY-like"/>
    <property type="match status" value="1"/>
</dbReference>
<dbReference type="PANTHER" id="PTHR48111:SF36">
    <property type="entry name" value="TRANSCRIPTIONAL REGULATORY PROTEIN CUTR"/>
    <property type="match status" value="1"/>
</dbReference>
<dbReference type="Gene3D" id="3.40.50.2300">
    <property type="match status" value="1"/>
</dbReference>
<protein>
    <submittedName>
        <fullName evidence="6">Response regulator transcription factor</fullName>
    </submittedName>
</protein>
<keyword evidence="7" id="KW-1185">Reference proteome</keyword>
<dbReference type="CDD" id="cd17624">
    <property type="entry name" value="REC_OmpR_PmrA-like"/>
    <property type="match status" value="1"/>
</dbReference>
<dbReference type="Proteomes" id="UP000663637">
    <property type="component" value="Chromosome"/>
</dbReference>
<feature type="domain" description="Response regulatory" evidence="4">
    <location>
        <begin position="2"/>
        <end position="116"/>
    </location>
</feature>
<dbReference type="RefSeq" id="WP_102156558.1">
    <property type="nucleotide sequence ID" value="NZ_CP061510.1"/>
</dbReference>
<dbReference type="InterPro" id="IPR011006">
    <property type="entry name" value="CheY-like_superfamily"/>
</dbReference>
<dbReference type="SUPFAM" id="SSF46894">
    <property type="entry name" value="C-terminal effector domain of the bipartite response regulators"/>
    <property type="match status" value="1"/>
</dbReference>
<feature type="DNA-binding region" description="OmpR/PhoB-type" evidence="3">
    <location>
        <begin position="124"/>
        <end position="222"/>
    </location>
</feature>
<dbReference type="PROSITE" id="PS50110">
    <property type="entry name" value="RESPONSE_REGULATORY"/>
    <property type="match status" value="1"/>
</dbReference>
<dbReference type="InterPro" id="IPR036388">
    <property type="entry name" value="WH-like_DNA-bd_sf"/>
</dbReference>
<evidence type="ECO:0000256" key="3">
    <source>
        <dbReference type="PROSITE-ProRule" id="PRU01091"/>
    </source>
</evidence>
<organism evidence="6 7">
    <name type="scientific">Tsuneonella flava</name>
    <dbReference type="NCBI Taxonomy" id="2055955"/>
    <lineage>
        <taxon>Bacteria</taxon>
        <taxon>Pseudomonadati</taxon>
        <taxon>Pseudomonadota</taxon>
        <taxon>Alphaproteobacteria</taxon>
        <taxon>Sphingomonadales</taxon>
        <taxon>Erythrobacteraceae</taxon>
        <taxon>Tsuneonella</taxon>
    </lineage>
</organism>
<evidence type="ECO:0000259" key="4">
    <source>
        <dbReference type="PROSITE" id="PS50110"/>
    </source>
</evidence>
<evidence type="ECO:0000313" key="7">
    <source>
        <dbReference type="Proteomes" id="UP000663637"/>
    </source>
</evidence>
<dbReference type="Pfam" id="PF00072">
    <property type="entry name" value="Response_reg"/>
    <property type="match status" value="1"/>
</dbReference>
<dbReference type="SMART" id="SM00862">
    <property type="entry name" value="Trans_reg_C"/>
    <property type="match status" value="1"/>
</dbReference>
<feature type="domain" description="OmpR/PhoB-type" evidence="5">
    <location>
        <begin position="124"/>
        <end position="222"/>
    </location>
</feature>
<dbReference type="CDD" id="cd00383">
    <property type="entry name" value="trans_reg_C"/>
    <property type="match status" value="1"/>
</dbReference>
<dbReference type="SMART" id="SM00448">
    <property type="entry name" value="REC"/>
    <property type="match status" value="1"/>
</dbReference>
<evidence type="ECO:0000256" key="2">
    <source>
        <dbReference type="PROSITE-ProRule" id="PRU00169"/>
    </source>
</evidence>
<dbReference type="Gene3D" id="6.10.250.690">
    <property type="match status" value="1"/>
</dbReference>
<dbReference type="Pfam" id="PF00486">
    <property type="entry name" value="Trans_reg_C"/>
    <property type="match status" value="1"/>
</dbReference>
<dbReference type="InterPro" id="IPR001789">
    <property type="entry name" value="Sig_transdc_resp-reg_receiver"/>
</dbReference>
<reference evidence="6 7" key="1">
    <citation type="submission" date="2020-09" db="EMBL/GenBank/DDBJ databases">
        <title>Complete genome sequence of altererythrobacter flavus SS-21NJ, isolated from Dongying oil sludge in Shandong province.</title>
        <authorList>
            <person name="Sun S."/>
            <person name="Zhang Z."/>
        </authorList>
    </citation>
    <scope>NUCLEOTIDE SEQUENCE [LARGE SCALE GENOMIC DNA]</scope>
    <source>
        <strain evidence="6 7">SS-21NJ</strain>
    </source>
</reference>
<proteinExistence type="predicted"/>
<dbReference type="Gene3D" id="1.10.10.10">
    <property type="entry name" value="Winged helix-like DNA-binding domain superfamily/Winged helix DNA-binding domain"/>
    <property type="match status" value="1"/>
</dbReference>
<dbReference type="InterPro" id="IPR001867">
    <property type="entry name" value="OmpR/PhoB-type_DNA-bd"/>
</dbReference>
<feature type="modified residue" description="4-aspartylphosphate" evidence="2">
    <location>
        <position position="51"/>
    </location>
</feature>
<keyword evidence="1 3" id="KW-0238">DNA-binding</keyword>
<evidence type="ECO:0000256" key="1">
    <source>
        <dbReference type="ARBA" id="ARBA00023125"/>
    </source>
</evidence>
<gene>
    <name evidence="6" type="ORF">IDJ81_08325</name>
</gene>
<keyword evidence="2" id="KW-0597">Phosphoprotein</keyword>
<dbReference type="PROSITE" id="PS51755">
    <property type="entry name" value="OMPR_PHOB"/>
    <property type="match status" value="1"/>
</dbReference>
<dbReference type="EMBL" id="CP061510">
    <property type="protein sequence ID" value="QSB43410.1"/>
    <property type="molecule type" value="Genomic_DNA"/>
</dbReference>
<name>A0ABX7K5B2_9SPHN</name>
<sequence>MRLLLVEDNNRLATLVRDGLERQGFAVDWCETLDGANDAYETYDYDLIVLDLGLPDGDGLEFVSGLRARKSHVPVLVLTARSGLDDRVLGLDAGADDYVVKPFHLPELAARCRALLRRPGHTLEAVLSLGNVSLFPSERAVKVDTKAAELSPREIDLLEILLRRAGHVVAKQSIESALYSMDASITPNAMEAAVSRLRRHLKEAGAEVQIKTVHGVGYAIFETDFANG</sequence>
<evidence type="ECO:0000259" key="5">
    <source>
        <dbReference type="PROSITE" id="PS51755"/>
    </source>
</evidence>
<accession>A0ABX7K5B2</accession>
<dbReference type="PANTHER" id="PTHR48111">
    <property type="entry name" value="REGULATOR OF RPOS"/>
    <property type="match status" value="1"/>
</dbReference>
<evidence type="ECO:0000313" key="6">
    <source>
        <dbReference type="EMBL" id="QSB43410.1"/>
    </source>
</evidence>
<dbReference type="InterPro" id="IPR016032">
    <property type="entry name" value="Sig_transdc_resp-reg_C-effctor"/>
</dbReference>
<dbReference type="InterPro" id="IPR039420">
    <property type="entry name" value="WalR-like"/>
</dbReference>